<dbReference type="AlphaFoldDB" id="I3V0P8"/>
<dbReference type="Proteomes" id="UP000005268">
    <property type="component" value="Chromosome"/>
</dbReference>
<protein>
    <submittedName>
        <fullName evidence="1">Uncharacterized protein</fullName>
    </submittedName>
</protein>
<evidence type="ECO:0000313" key="1">
    <source>
        <dbReference type="EMBL" id="AFK71319.1"/>
    </source>
</evidence>
<dbReference type="EMBL" id="CP003588">
    <property type="protein sequence ID" value="AFK71319.1"/>
    <property type="molecule type" value="Genomic_DNA"/>
</dbReference>
<reference evidence="1 2" key="1">
    <citation type="journal article" date="2012" name="J. Bacteriol.">
        <title>Complete Genome Sequence of the Naphthalene-Degrading Pseudomonas putida Strain ND6.</title>
        <authorList>
            <person name="Li S."/>
            <person name="Zhao H."/>
            <person name="Li Y."/>
            <person name="Niu S."/>
            <person name="Cai B."/>
        </authorList>
    </citation>
    <scope>NUCLEOTIDE SEQUENCE [LARGE SCALE GENOMIC DNA]</scope>
    <source>
        <strain evidence="1 2">ND6</strain>
    </source>
</reference>
<dbReference type="KEGG" id="ppi:YSA_08410"/>
<dbReference type="PATRIC" id="fig|231023.4.peg.4050"/>
<evidence type="ECO:0000313" key="2">
    <source>
        <dbReference type="Proteomes" id="UP000005268"/>
    </source>
</evidence>
<accession>I3V0P8</accession>
<proteinExistence type="predicted"/>
<dbReference type="HOGENOM" id="CLU_3139714_0_0_6"/>
<gene>
    <name evidence="1" type="ORF">YSA_08410</name>
</gene>
<sequence>MRGIRSGSPQRRNCSWANDGLHRFVLAAHYIYTTWRVQYKRLFEFAAGQ</sequence>
<name>I3V0P8_PSEPU</name>
<organism evidence="1 2">
    <name type="scientific">Pseudomonas putida ND6</name>
    <dbReference type="NCBI Taxonomy" id="231023"/>
    <lineage>
        <taxon>Bacteria</taxon>
        <taxon>Pseudomonadati</taxon>
        <taxon>Pseudomonadota</taxon>
        <taxon>Gammaproteobacteria</taxon>
        <taxon>Pseudomonadales</taxon>
        <taxon>Pseudomonadaceae</taxon>
        <taxon>Pseudomonas</taxon>
    </lineage>
</organism>